<organism evidence="2 3">
    <name type="scientific">Neoroseomonas eburnea</name>
    <dbReference type="NCBI Taxonomy" id="1346889"/>
    <lineage>
        <taxon>Bacteria</taxon>
        <taxon>Pseudomonadati</taxon>
        <taxon>Pseudomonadota</taxon>
        <taxon>Alphaproteobacteria</taxon>
        <taxon>Acetobacterales</taxon>
        <taxon>Acetobacteraceae</taxon>
        <taxon>Neoroseomonas</taxon>
    </lineage>
</organism>
<reference evidence="2" key="2">
    <citation type="journal article" date="2021" name="Syst. Appl. Microbiol.">
        <title>Roseomonas hellenica sp. nov., isolated from roots of wild-growing Alkanna tinctoria.</title>
        <authorList>
            <person name="Rat A."/>
            <person name="Naranjo H.D."/>
            <person name="Lebbe L."/>
            <person name="Cnockaert M."/>
            <person name="Krigas N."/>
            <person name="Grigoriadou K."/>
            <person name="Maloupa E."/>
            <person name="Willems A."/>
        </authorList>
    </citation>
    <scope>NUCLEOTIDE SEQUENCE</scope>
    <source>
        <strain evidence="2">LMG 31228</strain>
    </source>
</reference>
<protein>
    <submittedName>
        <fullName evidence="2">Uncharacterized protein</fullName>
    </submittedName>
</protein>
<gene>
    <name evidence="2" type="ORF">GXW74_24070</name>
</gene>
<comment type="caution">
    <text evidence="2">The sequence shown here is derived from an EMBL/GenBank/DDBJ whole genome shotgun (WGS) entry which is preliminary data.</text>
</comment>
<sequence length="58" mass="5854">MSGVANAAAFAAIVAVGLVLHATGGAHSILAWRVTLVLIAAGSALTALAMLWLDRRRG</sequence>
<feature type="transmembrane region" description="Helical" evidence="1">
    <location>
        <begin position="32"/>
        <end position="53"/>
    </location>
</feature>
<dbReference type="AlphaFoldDB" id="A0A9X9XIP7"/>
<evidence type="ECO:0000256" key="1">
    <source>
        <dbReference type="SAM" id="Phobius"/>
    </source>
</evidence>
<dbReference type="EMBL" id="JAAEDL010000035">
    <property type="protein sequence ID" value="MBR0683583.1"/>
    <property type="molecule type" value="Genomic_DNA"/>
</dbReference>
<name>A0A9X9XIP7_9PROT</name>
<proteinExistence type="predicted"/>
<keyword evidence="1" id="KW-0812">Transmembrane</keyword>
<dbReference type="Proteomes" id="UP001138709">
    <property type="component" value="Unassembled WGS sequence"/>
</dbReference>
<dbReference type="RefSeq" id="WP_211849150.1">
    <property type="nucleotide sequence ID" value="NZ_JAAEDL010000035.1"/>
</dbReference>
<keyword evidence="1" id="KW-1133">Transmembrane helix</keyword>
<evidence type="ECO:0000313" key="3">
    <source>
        <dbReference type="Proteomes" id="UP001138709"/>
    </source>
</evidence>
<evidence type="ECO:0000313" key="2">
    <source>
        <dbReference type="EMBL" id="MBR0683583.1"/>
    </source>
</evidence>
<accession>A0A9X9XIP7</accession>
<keyword evidence="1" id="KW-0472">Membrane</keyword>
<keyword evidence="3" id="KW-1185">Reference proteome</keyword>
<reference evidence="2" key="1">
    <citation type="submission" date="2020-01" db="EMBL/GenBank/DDBJ databases">
        <authorList>
            <person name="Rat A."/>
        </authorList>
    </citation>
    <scope>NUCLEOTIDE SEQUENCE</scope>
    <source>
        <strain evidence="2">LMG 31228</strain>
    </source>
</reference>